<accession>M4QPW6</accession>
<evidence type="ECO:0000256" key="1">
    <source>
        <dbReference type="SAM" id="MobiDB-lite"/>
    </source>
</evidence>
<feature type="compositionally biased region" description="Polar residues" evidence="1">
    <location>
        <begin position="1478"/>
        <end position="1506"/>
    </location>
</feature>
<evidence type="ECO:0000313" key="2">
    <source>
        <dbReference type="EMBL" id="AGH26125.1"/>
    </source>
</evidence>
<protein>
    <submittedName>
        <fullName evidence="2">Uncharacterized protein</fullName>
    </submittedName>
</protein>
<organism evidence="2 3">
    <name type="scientific">Prochlorococcus phage MED4-213</name>
    <dbReference type="NCBI Taxonomy" id="889956"/>
    <lineage>
        <taxon>Viruses</taxon>
        <taxon>Duplodnaviria</taxon>
        <taxon>Heunggongvirae</taxon>
        <taxon>Uroviricota</taxon>
        <taxon>Caudoviricetes</taxon>
        <taxon>Eurybiavirus</taxon>
        <taxon>Eurybiavirus MED4213</taxon>
    </lineage>
</organism>
<dbReference type="KEGG" id="vg:15010293"/>
<dbReference type="EMBL" id="HQ634174">
    <property type="protein sequence ID" value="AGH26125.1"/>
    <property type="molecule type" value="Genomic_DNA"/>
</dbReference>
<name>M4QPW6_9CAUD</name>
<dbReference type="GeneID" id="15010293"/>
<gene>
    <name evidence="2" type="ORF">CPMG_00024</name>
</gene>
<sequence length="3763" mass="398169">MSFQINADQQRIEASGAKPTGNWTNATYSRTAGGVGNIVSVAHGIIGTDKLYLDFTSGGETDGTYTVTKVDDDNLSFTGSETSIITAGNTVSYKRVRSLSIQGDESLEISVGTGALEKDALLINKNAQENVRIGINTQDPQYELDVEGQIRTTRSIISDTAQVTNLDIDTIINPALNLRAPNLINFEDTDVTSPTFGTTFFPTADTPPLSDQSRRVATTDFVYQVATNDTGGRVYVSQTIGDDSNNGRSAARPVQTIKKAAQIAYGLQKAVPDPSDEYVSIIVSGGEYLEDNPISLPRNCSLVGDNLRRVIVRPLNQDRHMIKASNETYIIGVVFRDALQNPSNPQSTVIHTWKYAFVFDDKQRLYYEPEISQIPAIPGDKFRGDNIFKVTFNNHTGSAATLTVGQFVQGGSSGTQGQVQAVNFTGPVASPYSTGDVTILISSGVNDVFQDAEKIFYDSVLADIITDLNNPSVSPRFDVVDAESLRPELETISNQIYQHTIDTERETVSFSGDSTKVDTTLDRITITAHGLVTGDNVVYSKDENTNPLPGLIDGTRYWVRKVDADTIELYDLEINAIAATSITQGIKDLTGVSPDAKFHELTTGAVMPEDNHIYVTNHGFATGDGVVYRAGKMGAIGGLVDETAYFVYKESDNWFRLAATAANATQKDASGADNPITLSLTSTGLGFQRFELQNKVLSITQIDTSLNTISTYNGPIFTLASSSASSDFHDYEVGQEVNIYGFQNGSFNFGSGVNSAYTISGGLITVQVTGVDNTLTSGLFANWASLGQAGITFNFTGSDSRFSKTYHIGDFTTGSGTPTLANNTDLGRGAARYNSSNTTVTFVLKQANIDTASDVTTSSGSNVGILNNLEDLNGRKYITHRIERADGYSLQFVVRANISEISQTLSPSGNQSVVGSNNYVLASLRNSPFGFTAINQSDRFRDGAENIKNNQEFIAEEAVAYVKYYYESSLSSGTALTIGGTNFGQVASTVARGITSWAVTGDKCKIKVQKGHNLYPSFTQHTPTNATYDATTGVVVVTIAGHGFSNGDLIKFDPGALVFRCDMDDNSTLHAYPRQGDPAADKWLAIANKTTDTFEVNVGTSPLVNHQVSNATYNPTTGLMELTIGSHTLTAGTSIKMADNGISFTCDYGTGTHIFVSGVTNAITASGGASGQFTAATGTTYDPLTGDMVLEIGSHSLTTSNTVTIADGGVTFTCDADSHATNHSYPRATDPSSGVAEAITAVTATTITVNVGVAQGSGSTKSYPRTTFIQPGGQVTNAVYLPATGIMTVTTTNPHGLQNGNKIKLGTDSFTFTCDLDGDTVQKTYPRATDPLNNRNIPVFNVTANTFDIQTLDVVPSTNTSTHTFVSATATAVMKKKDAKIYDEAVRIESVTATTITVQVLENVPSTTIDTHTFVSAVTNAVVSGGGYNHTFASAGTNSVKKALTSGITIASSGNAVVNGYHGISDIYDDREFTIDLPNSTADGQTGSTGTFTDNQQPFRTPNSKDQGNKYGDVSELLFANADMIADYAVNKMLAANPSYTIPTGSTACYDDVRDFIQKCVSHNLKWGGNDRVYDQAKFYIDPGFSLTRDRYVEVFNNAKDAAILTGRNLPLYRNPYATKLQYYHLATLDTGVGTLRRNAATLIQNNLDFIANEAVQRYEFDNPGHRIPGANQNCVDDALDVLRTVVYNLAYGGNEQVYDAANLYVGSTFLDGEETESRAVFALANSIAQQVLASEDVTVEGNHGYTQVTDSANKGTATEKTVVDGFFTIVDTAIANDNMSHATRTVATAPSCANVISAITTFFDTVTTALGTDSGGAGSVSSVTRTSSDGDQQCIDDTMKILRAFQYDLRYGGNQKTVEAANLYISGASGVQHVTTEVTYTRAIFAAAKELAIDAIRNNLEVGQFSQITPRSNGSITIDSSAPECANVVSALVTNWGILDNVLSSGNAYNGTVTNPDPLITEQGAAKYSFPLVNTFLDLPVIEASPYIQNSSLISFLGGSGCEIDGAKVATPNVPRPGLKQNAQGATVALFDPQGKSMVANAFTIICFGGTAYNVSNDGYTQLVSVFAIFCQDGILTQSGGYASVTNSASNFGTFSLRATGFRAEAYSFDVGVIDSIVDDTDGNGVPTGRQVIQVSGTTLTGIPVEDYIIKIDGYTNTDPAVEHIILETELISGASGTQIVAKITTNRGMDYSDSTNRYMSSNDPSFVAGSLALSNLVGSTIRFHRPSVTNSSSHTWEYSGSGNTYAALPQNGGVGLGTAYEAAEEKFGQVYTSGTNEFGDFKVGNFVTIFNRTGAISFVGTVSISELSSIKIVGGNITVTGFSDDDNLGGTFASDSLLPTQASVRDYISNNLGPYLNQPYSTNAVPSALVQLTSSGKINIDQIPALRPFNITSVSSTAERLAIEDASSGDIAIETSATTFNVAAASVNTGADTVTITAHGVNTGDLLRYNSGTSAIGGLSDNVEYYAIKIDDNTIKLATTKSNADTGVAIPLTNQGSGTHTFTTQGVAISYILENDLESQFLAFTPNSNFTFTNGDIIVGSVTTARGVVTNYNDGQIFNFVITESGDSYSGDFPLTISAPDDTSNGVQAAATANVVNGAVTKVTITNAGKGYYNQPTVQSQASSGTTAIIAAQIEARVSITIANNIKFEGVDFILDQGLVNIGTGTYAQTGTQIVITESNHGLSNADLAYIDFTSGGGPDGFYAISLNNSSQYTVTAPSSATRSGNMARKRIIDLSRVVNTSGSNVANWTQLTSTNIDASNIVAGVIDPERMAGKGVANSFSFLRGDSSWEYALQSIRPTTQDAMVIGGSLTDSTYIQSITITNGGTGYTDGTYQNIPLGGGNVSISSDNVARGTYIVSSGTIISATVTDAGTGYTGDFSVTIPSELGGGNGAILAAAKGTINRAFGNIEIDMRKGDNLTPAATVYGNYGVFRFRKDVANQAIGNQDQGGFIIDASGSVAIDQGAGSELNADRLDGNQGSYYQTADNIIFGSLPPARLANTTYAISISGTADTANVIFNETAAVTSNPSPAQAANGVGSALRNNNATGLNDGGTTHGIVTYRRQATGTASTQLAFTDNNNLFIRGNGGINAVYSNWYKIWSENNQGSGSGLDADKLDGKQGLWYQTGYNIGDTRGGITSPIGDMFLPEVLGQDKIVFENFYVNDTGNKFTFYIPDFHCNSGVGGNINNGGTYTIYSDIGATNNIGSIVVDNSNGVQELTHTTGEIYSLVTGTIAFVGANSNANVYVFGPNPGTKWTVSSSNKVSGGSSQIFGLRDNANGAKLQIGKAAVSTTPTIDFRSSGQAPNFDVQMIISGGNTSDGAGTIRINTGDITVNGNTMWHAGNDGSTSQLDAHYLDGYVQSTGATGDTIARRNSSGHLFVNDLNADQGIFTNSGAGTLSLADGNGITLGKSTTNTLALQGKQSSSVGYIKFGNDTNAFGWNGTHLSYNNVYFRNGRIGITTDNPSVSLHSTDGDAIFGSTGSGNRYVRVLSGSAYQAGFEAYGAGQGTGYLYVGQDVNYGGGVAYNGDNSPAAFNSESGDDITFYRRNAGTDTRVAKYRYDDSTFHFFGQVRSRVAQGTAPFVIASTTVVSNLNADLLDGYQATNLPYLKGTVNEWISDTGGQQRFYFANNSHTYLKTGDAFYFRNDSDQTFVSWDSGGRTHFHEPGNNSTQSSYRMQVTGDNGLNINASEGLSGGQKSTVLRAGGDKLWIDTYGVFQKNRNTVTESITIVNGDNCSSNGPITINNGITVTINSGGNWTIV</sequence>
<feature type="region of interest" description="Disordered" evidence="1">
    <location>
        <begin position="1478"/>
        <end position="1507"/>
    </location>
</feature>
<feature type="region of interest" description="Disordered" evidence="1">
    <location>
        <begin position="1"/>
        <end position="23"/>
    </location>
</feature>
<dbReference type="RefSeq" id="YP_007673770.1">
    <property type="nucleotide sequence ID" value="NC_020845.1"/>
</dbReference>
<keyword evidence="3" id="KW-1185">Reference proteome</keyword>
<evidence type="ECO:0000313" key="3">
    <source>
        <dbReference type="Proteomes" id="UP000012039"/>
    </source>
</evidence>
<proteinExistence type="predicted"/>
<dbReference type="Proteomes" id="UP000012039">
    <property type="component" value="Segment"/>
</dbReference>
<reference evidence="2 3" key="1">
    <citation type="submission" date="2010-11" db="EMBL/GenBank/DDBJ databases">
        <title>The Genome Sequence of Cyanophage MED4-213.</title>
        <authorList>
            <consortium name="The Broad Institute Genome Sequencing Platform"/>
            <person name="Henn M.R."/>
            <person name="Sullivan M.S."/>
            <person name="Osburne M.S."/>
            <person name="Levin J."/>
            <person name="Malboeuf C."/>
            <person name="Casali M."/>
            <person name="Russ C."/>
            <person name="Lennon N."/>
            <person name="Chapman S.B."/>
            <person name="Erlich R."/>
            <person name="Young S.K."/>
            <person name="Yandava C."/>
            <person name="Zeng Q."/>
            <person name="Alvarado L."/>
            <person name="Anderson S."/>
            <person name="Berlin A."/>
            <person name="Chen Z."/>
            <person name="Freedman E."/>
            <person name="Gellesch M."/>
            <person name="Goldberg J."/>
            <person name="Green L."/>
            <person name="Griggs A."/>
            <person name="Gujja S."/>
            <person name="Heilman E.R."/>
            <person name="Heiman D."/>
            <person name="Hollinger A."/>
            <person name="Howarth C."/>
            <person name="Larson L."/>
            <person name="Mehta T."/>
            <person name="Pearson M."/>
            <person name="Roberts A."/>
            <person name="Ryan E."/>
            <person name="Saif S."/>
            <person name="Shea T."/>
            <person name="Shenoy N."/>
            <person name="Sisk P."/>
            <person name="Stolte C."/>
            <person name="Sykes S."/>
            <person name="White J."/>
            <person name="Yu Q."/>
            <person name="Coleman M.L."/>
            <person name="Huang K.H."/>
            <person name="Weigele P.R."/>
            <person name="DeFrancesco A.S."/>
            <person name="Kern S.E."/>
            <person name="Thompson L.R."/>
            <person name="Fu R."/>
            <person name="Hombeck B."/>
            <person name="Chisholm S.W."/>
            <person name="Haas B."/>
            <person name="Nusbaum C."/>
            <person name="Birren B."/>
        </authorList>
    </citation>
    <scope>NUCLEOTIDE SEQUENCE [LARGE SCALE GENOMIC DNA]</scope>
    <source>
        <strain evidence="2">MED4-213</strain>
    </source>
</reference>